<protein>
    <submittedName>
        <fullName evidence="3">Uncharacterized protein</fullName>
    </submittedName>
</protein>
<name>A0A1E5VEI0_9POAL</name>
<organism evidence="3 4">
    <name type="scientific">Dichanthelium oligosanthes</name>
    <dbReference type="NCBI Taxonomy" id="888268"/>
    <lineage>
        <taxon>Eukaryota</taxon>
        <taxon>Viridiplantae</taxon>
        <taxon>Streptophyta</taxon>
        <taxon>Embryophyta</taxon>
        <taxon>Tracheophyta</taxon>
        <taxon>Spermatophyta</taxon>
        <taxon>Magnoliopsida</taxon>
        <taxon>Liliopsida</taxon>
        <taxon>Poales</taxon>
        <taxon>Poaceae</taxon>
        <taxon>PACMAD clade</taxon>
        <taxon>Panicoideae</taxon>
        <taxon>Panicodae</taxon>
        <taxon>Paniceae</taxon>
        <taxon>Dichantheliinae</taxon>
        <taxon>Dichanthelium</taxon>
    </lineage>
</organism>
<keyword evidence="2" id="KW-0472">Membrane</keyword>
<reference evidence="3 4" key="1">
    <citation type="submission" date="2016-09" db="EMBL/GenBank/DDBJ databases">
        <title>The draft genome of Dichanthelium oligosanthes: A C3 panicoid grass species.</title>
        <authorList>
            <person name="Studer A.J."/>
            <person name="Schnable J.C."/>
            <person name="Brutnell T.P."/>
        </authorList>
    </citation>
    <scope>NUCLEOTIDE SEQUENCE [LARGE SCALE GENOMIC DNA]</scope>
    <source>
        <strain evidence="4">cv. Kellogg 1175</strain>
        <tissue evidence="3">Leaf</tissue>
    </source>
</reference>
<keyword evidence="2" id="KW-1133">Transmembrane helix</keyword>
<keyword evidence="4" id="KW-1185">Reference proteome</keyword>
<dbReference type="EMBL" id="LWDX02042295">
    <property type="protein sequence ID" value="OEL23521.1"/>
    <property type="molecule type" value="Genomic_DNA"/>
</dbReference>
<feature type="region of interest" description="Disordered" evidence="1">
    <location>
        <begin position="19"/>
        <end position="47"/>
    </location>
</feature>
<evidence type="ECO:0000256" key="1">
    <source>
        <dbReference type="SAM" id="MobiDB-lite"/>
    </source>
</evidence>
<evidence type="ECO:0000313" key="4">
    <source>
        <dbReference type="Proteomes" id="UP000095767"/>
    </source>
</evidence>
<keyword evidence="2" id="KW-0812">Transmembrane</keyword>
<dbReference type="AlphaFoldDB" id="A0A1E5VEI0"/>
<gene>
    <name evidence="3" type="ORF">BAE44_0015463</name>
</gene>
<comment type="caution">
    <text evidence="3">The sequence shown here is derived from an EMBL/GenBank/DDBJ whole genome shotgun (WGS) entry which is preliminary data.</text>
</comment>
<evidence type="ECO:0000313" key="3">
    <source>
        <dbReference type="EMBL" id="OEL23521.1"/>
    </source>
</evidence>
<accession>A0A1E5VEI0</accession>
<feature type="compositionally biased region" description="Polar residues" evidence="1">
    <location>
        <begin position="38"/>
        <end position="47"/>
    </location>
</feature>
<proteinExistence type="predicted"/>
<feature type="transmembrane region" description="Helical" evidence="2">
    <location>
        <begin position="54"/>
        <end position="72"/>
    </location>
</feature>
<dbReference type="Proteomes" id="UP000095767">
    <property type="component" value="Unassembled WGS sequence"/>
</dbReference>
<sequence length="125" mass="12935">MSGQLRAIAHINTPRWARSCPRQKKETIHHSRAPFRESTGSTSQGYQKKTMRRALPLCALLLVVLLCAASLADVAEARRGGRGGRAFGGAGGARGSHSGAPRGLSGGTWTACVGSSLVAAAAVLL</sequence>
<evidence type="ECO:0000256" key="2">
    <source>
        <dbReference type="SAM" id="Phobius"/>
    </source>
</evidence>